<name>A0A9P5ETJ5_COLSI</name>
<feature type="domain" description="Apple" evidence="4">
    <location>
        <begin position="72"/>
        <end position="129"/>
    </location>
</feature>
<evidence type="ECO:0000313" key="5">
    <source>
        <dbReference type="EMBL" id="KAF4859139.1"/>
    </source>
</evidence>
<feature type="region of interest" description="Disordered" evidence="2">
    <location>
        <begin position="285"/>
        <end position="329"/>
    </location>
</feature>
<keyword evidence="3" id="KW-0732">Signal</keyword>
<reference evidence="5" key="1">
    <citation type="submission" date="2019-06" db="EMBL/GenBank/DDBJ databases">
        <authorList>
            <person name="Gan P."/>
            <person name="Shirasu K."/>
        </authorList>
    </citation>
    <scope>NUCLEOTIDE SEQUENCE [LARGE SCALE GENOMIC DNA]</scope>
    <source>
        <strain evidence="5">CAD2</strain>
    </source>
</reference>
<evidence type="ECO:0000256" key="2">
    <source>
        <dbReference type="SAM" id="MobiDB-lite"/>
    </source>
</evidence>
<evidence type="ECO:0000259" key="4">
    <source>
        <dbReference type="Pfam" id="PF00024"/>
    </source>
</evidence>
<dbReference type="Proteomes" id="UP000711996">
    <property type="component" value="Unassembled WGS sequence"/>
</dbReference>
<organism evidence="5 6">
    <name type="scientific">Colletotrichum siamense</name>
    <name type="common">Anthracnose fungus</name>
    <dbReference type="NCBI Taxonomy" id="690259"/>
    <lineage>
        <taxon>Eukaryota</taxon>
        <taxon>Fungi</taxon>
        <taxon>Dikarya</taxon>
        <taxon>Ascomycota</taxon>
        <taxon>Pezizomycotina</taxon>
        <taxon>Sordariomycetes</taxon>
        <taxon>Hypocreomycetidae</taxon>
        <taxon>Glomerellales</taxon>
        <taxon>Glomerellaceae</taxon>
        <taxon>Colletotrichum</taxon>
        <taxon>Colletotrichum gloeosporioides species complex</taxon>
    </lineage>
</organism>
<evidence type="ECO:0000256" key="1">
    <source>
        <dbReference type="SAM" id="Coils"/>
    </source>
</evidence>
<dbReference type="Gene3D" id="3.50.4.10">
    <property type="entry name" value="Hepatocyte Growth Factor"/>
    <property type="match status" value="1"/>
</dbReference>
<dbReference type="Pfam" id="PF00024">
    <property type="entry name" value="PAN_1"/>
    <property type="match status" value="1"/>
</dbReference>
<feature type="signal peptide" evidence="3">
    <location>
        <begin position="1"/>
        <end position="18"/>
    </location>
</feature>
<evidence type="ECO:0000256" key="3">
    <source>
        <dbReference type="SAM" id="SignalP"/>
    </source>
</evidence>
<feature type="region of interest" description="Disordered" evidence="2">
    <location>
        <begin position="223"/>
        <end position="251"/>
    </location>
</feature>
<protein>
    <recommendedName>
        <fullName evidence="4">Apple domain-containing protein</fullName>
    </recommendedName>
</protein>
<feature type="coiled-coil region" evidence="1">
    <location>
        <begin position="174"/>
        <end position="201"/>
    </location>
</feature>
<evidence type="ECO:0000313" key="6">
    <source>
        <dbReference type="Proteomes" id="UP000711996"/>
    </source>
</evidence>
<keyword evidence="6" id="KW-1185">Reference proteome</keyword>
<dbReference type="InterPro" id="IPR003609">
    <property type="entry name" value="Pan_app"/>
</dbReference>
<proteinExistence type="predicted"/>
<dbReference type="AlphaFoldDB" id="A0A9P5ETJ5"/>
<gene>
    <name evidence="5" type="ORF">CGCSCA2_v006577</name>
</gene>
<feature type="compositionally biased region" description="Basic and acidic residues" evidence="2">
    <location>
        <begin position="237"/>
        <end position="251"/>
    </location>
</feature>
<dbReference type="EMBL" id="QPMT01000018">
    <property type="protein sequence ID" value="KAF4859139.1"/>
    <property type="molecule type" value="Genomic_DNA"/>
</dbReference>
<keyword evidence="1" id="KW-0175">Coiled coil</keyword>
<sequence length="438" mass="46881">MLLRSIHLLALSAGVVWAQQAPLRSKGSCLSSSNPNTAAALSLCCPTQDTEGKGTVDGTVFTYACGKWAKSSESVAQNSGSPRDCAQLCAQDPTCVAASWNSMYGRCYMIREVTAFATYADPSGNFILLAKSEEPPFDDPSEADPAAIAQCNNEKDAIRREMTNQCEMEVQGQKAAHQSTLRQAEERCKEEKAQCEADKSRQVMAAREQCDADKVGLRRERDTCEADKSRQMTAAREQCDSDKTALRQDRDTCEAEKREKVQQGAAAEKQCKSQVDDLQRQVKDLEDKVRSGSGAGSGGMGTGTGTGTGSGSGSGTDTGTGSGSGSGTGGFVQTGDPACEKISTYSHCKPGCKNFAIDGVKYELRCNTFAERTDKARSNAYATINECLANKCNKEADCLGVSWTPDGACLFHYPKRAGLAANIVPKGGNWHHVMKLRS</sequence>
<feature type="compositionally biased region" description="Gly residues" evidence="2">
    <location>
        <begin position="293"/>
        <end position="329"/>
    </location>
</feature>
<feature type="chain" id="PRO_5040194760" description="Apple domain-containing protein" evidence="3">
    <location>
        <begin position="19"/>
        <end position="438"/>
    </location>
</feature>
<comment type="caution">
    <text evidence="5">The sequence shown here is derived from an EMBL/GenBank/DDBJ whole genome shotgun (WGS) entry which is preliminary data.</text>
</comment>
<dbReference type="OrthoDB" id="4831104at2759"/>
<accession>A0A9P5ETJ5</accession>